<evidence type="ECO:0000256" key="10">
    <source>
        <dbReference type="RuleBase" id="RU361274"/>
    </source>
</evidence>
<evidence type="ECO:0000256" key="8">
    <source>
        <dbReference type="ARBA" id="ARBA00048968"/>
    </source>
</evidence>
<dbReference type="GO" id="GO:0005507">
    <property type="term" value="F:copper ion binding"/>
    <property type="evidence" value="ECO:0007669"/>
    <property type="project" value="TreeGrafter"/>
</dbReference>
<comment type="catalytic activity">
    <reaction evidence="7">
        <text>adenosine + H2O + H(+) = inosine + NH4(+)</text>
        <dbReference type="Rhea" id="RHEA:24408"/>
        <dbReference type="ChEBI" id="CHEBI:15377"/>
        <dbReference type="ChEBI" id="CHEBI:15378"/>
        <dbReference type="ChEBI" id="CHEBI:16335"/>
        <dbReference type="ChEBI" id="CHEBI:17596"/>
        <dbReference type="ChEBI" id="CHEBI:28938"/>
        <dbReference type="EC" id="3.5.4.4"/>
    </reaction>
    <physiologicalReaction direction="left-to-right" evidence="7">
        <dbReference type="Rhea" id="RHEA:24409"/>
    </physiologicalReaction>
</comment>
<evidence type="ECO:0000256" key="4">
    <source>
        <dbReference type="ARBA" id="ARBA00022723"/>
    </source>
</evidence>
<evidence type="ECO:0000256" key="7">
    <source>
        <dbReference type="ARBA" id="ARBA00047989"/>
    </source>
</evidence>
<dbReference type="GO" id="GO:0016787">
    <property type="term" value="F:hydrolase activity"/>
    <property type="evidence" value="ECO:0007669"/>
    <property type="project" value="UniProtKB-KW"/>
</dbReference>
<dbReference type="Proteomes" id="UP000653472">
    <property type="component" value="Unassembled WGS sequence"/>
</dbReference>
<evidence type="ECO:0000256" key="6">
    <source>
        <dbReference type="ARBA" id="ARBA00022833"/>
    </source>
</evidence>
<proteinExistence type="inferred from homology"/>
<dbReference type="Pfam" id="PF02578">
    <property type="entry name" value="Cu-oxidase_4"/>
    <property type="match status" value="1"/>
</dbReference>
<comment type="similarity">
    <text evidence="2 10">Belongs to the purine nucleoside phosphorylase YfiH/LACC1 family.</text>
</comment>
<dbReference type="PANTHER" id="PTHR30616:SF2">
    <property type="entry name" value="PURINE NUCLEOSIDE PHOSPHORYLASE LACC1"/>
    <property type="match status" value="1"/>
</dbReference>
<evidence type="ECO:0000256" key="9">
    <source>
        <dbReference type="ARBA" id="ARBA00049893"/>
    </source>
</evidence>
<protein>
    <recommendedName>
        <fullName evidence="10">Purine nucleoside phosphorylase</fullName>
    </recommendedName>
</protein>
<dbReference type="InterPro" id="IPR011324">
    <property type="entry name" value="Cytotoxic_necrot_fac-like_cat"/>
</dbReference>
<keyword evidence="6" id="KW-0862">Zinc</keyword>
<keyword evidence="12" id="KW-1185">Reference proteome</keyword>
<comment type="catalytic activity">
    <reaction evidence="9">
        <text>S-methyl-5'-thioadenosine + phosphate = 5-(methylsulfanyl)-alpha-D-ribose 1-phosphate + adenine</text>
        <dbReference type="Rhea" id="RHEA:11852"/>
        <dbReference type="ChEBI" id="CHEBI:16708"/>
        <dbReference type="ChEBI" id="CHEBI:17509"/>
        <dbReference type="ChEBI" id="CHEBI:43474"/>
        <dbReference type="ChEBI" id="CHEBI:58533"/>
        <dbReference type="EC" id="2.4.2.28"/>
    </reaction>
    <physiologicalReaction direction="left-to-right" evidence="9">
        <dbReference type="Rhea" id="RHEA:11853"/>
    </physiologicalReaction>
</comment>
<comment type="catalytic activity">
    <reaction evidence="8">
        <text>adenosine + phosphate = alpha-D-ribose 1-phosphate + adenine</text>
        <dbReference type="Rhea" id="RHEA:27642"/>
        <dbReference type="ChEBI" id="CHEBI:16335"/>
        <dbReference type="ChEBI" id="CHEBI:16708"/>
        <dbReference type="ChEBI" id="CHEBI:43474"/>
        <dbReference type="ChEBI" id="CHEBI:57720"/>
        <dbReference type="EC" id="2.4.2.1"/>
    </reaction>
    <physiologicalReaction direction="left-to-right" evidence="8">
        <dbReference type="Rhea" id="RHEA:27643"/>
    </physiologicalReaction>
</comment>
<reference evidence="11" key="1">
    <citation type="submission" date="2020-03" db="EMBL/GenBank/DDBJ databases">
        <title>Solimonas marina sp. nov., isolated from deep seawater of the Pacific Ocean.</title>
        <authorList>
            <person name="Liu X."/>
            <person name="Lai Q."/>
            <person name="Sun F."/>
            <person name="Gai Y."/>
            <person name="Li G."/>
            <person name="Shao Z."/>
        </authorList>
    </citation>
    <scope>NUCLEOTIDE SEQUENCE</scope>
    <source>
        <strain evidence="11">C16B3</strain>
    </source>
</reference>
<accession>A0A970B8H8</accession>
<comment type="catalytic activity">
    <reaction evidence="1">
        <text>inosine + phosphate = alpha-D-ribose 1-phosphate + hypoxanthine</text>
        <dbReference type="Rhea" id="RHEA:27646"/>
        <dbReference type="ChEBI" id="CHEBI:17368"/>
        <dbReference type="ChEBI" id="CHEBI:17596"/>
        <dbReference type="ChEBI" id="CHEBI:43474"/>
        <dbReference type="ChEBI" id="CHEBI:57720"/>
        <dbReference type="EC" id="2.4.2.1"/>
    </reaction>
    <physiologicalReaction direction="left-to-right" evidence="1">
        <dbReference type="Rhea" id="RHEA:27647"/>
    </physiologicalReaction>
</comment>
<name>A0A970B8H8_9GAMM</name>
<gene>
    <name evidence="11" type="primary">pgeF</name>
    <name evidence="11" type="ORF">G7Y82_03630</name>
</gene>
<evidence type="ECO:0000313" key="11">
    <source>
        <dbReference type="EMBL" id="NKF21396.1"/>
    </source>
</evidence>
<sequence length="250" mass="26408">MIELLHADWPAPPGIHAVQTTRSGGLSLGDCGTLNLGSNTPDDPARVAANRQRLRETLALPVEPAWLRQVHGTRVVDAGQVGAPPPDADASVSQQPGIVCAVLTADCLPVLLCSDDGRWIGAAHAGWRGLSAGVLEATVARAPQAPERLMAWLGAAIGPAHFEVGPEVRAAFVDDRATAASAFTPGRGDRWHADLYALARLRLADVGVTRVHGGGRCTYADAQRFYSYRREPAGGRMAALIWRDTEAASC</sequence>
<dbReference type="GO" id="GO:0017061">
    <property type="term" value="F:S-methyl-5-thioadenosine phosphorylase activity"/>
    <property type="evidence" value="ECO:0007669"/>
    <property type="project" value="UniProtKB-EC"/>
</dbReference>
<dbReference type="RefSeq" id="WP_168146667.1">
    <property type="nucleotide sequence ID" value="NZ_JAAVXB010000002.1"/>
</dbReference>
<evidence type="ECO:0000256" key="5">
    <source>
        <dbReference type="ARBA" id="ARBA00022801"/>
    </source>
</evidence>
<dbReference type="Gene3D" id="3.60.140.10">
    <property type="entry name" value="CNF1/YfiH-like putative cysteine hydrolases"/>
    <property type="match status" value="1"/>
</dbReference>
<dbReference type="InterPro" id="IPR003730">
    <property type="entry name" value="Cu_polyphenol_OxRdtase"/>
</dbReference>
<dbReference type="AlphaFoldDB" id="A0A970B8H8"/>
<keyword evidence="3" id="KW-0808">Transferase</keyword>
<dbReference type="InterPro" id="IPR038371">
    <property type="entry name" value="Cu_polyphenol_OxRdtase_sf"/>
</dbReference>
<evidence type="ECO:0000256" key="3">
    <source>
        <dbReference type="ARBA" id="ARBA00022679"/>
    </source>
</evidence>
<keyword evidence="5" id="KW-0378">Hydrolase</keyword>
<dbReference type="SUPFAM" id="SSF64438">
    <property type="entry name" value="CNF1/YfiH-like putative cysteine hydrolases"/>
    <property type="match status" value="1"/>
</dbReference>
<dbReference type="EMBL" id="JAAVXB010000002">
    <property type="protein sequence ID" value="NKF21396.1"/>
    <property type="molecule type" value="Genomic_DNA"/>
</dbReference>
<dbReference type="NCBIfam" id="TIGR00726">
    <property type="entry name" value="peptidoglycan editing factor PgeF"/>
    <property type="match status" value="1"/>
</dbReference>
<evidence type="ECO:0000313" key="12">
    <source>
        <dbReference type="Proteomes" id="UP000653472"/>
    </source>
</evidence>
<comment type="caution">
    <text evidence="11">The sequence shown here is derived from an EMBL/GenBank/DDBJ whole genome shotgun (WGS) entry which is preliminary data.</text>
</comment>
<dbReference type="CDD" id="cd16833">
    <property type="entry name" value="YfiH"/>
    <property type="match status" value="1"/>
</dbReference>
<evidence type="ECO:0000256" key="1">
    <source>
        <dbReference type="ARBA" id="ARBA00000553"/>
    </source>
</evidence>
<organism evidence="11 12">
    <name type="scientific">Solimonas marina</name>
    <dbReference type="NCBI Taxonomy" id="2714601"/>
    <lineage>
        <taxon>Bacteria</taxon>
        <taxon>Pseudomonadati</taxon>
        <taxon>Pseudomonadota</taxon>
        <taxon>Gammaproteobacteria</taxon>
        <taxon>Nevskiales</taxon>
        <taxon>Nevskiaceae</taxon>
        <taxon>Solimonas</taxon>
    </lineage>
</organism>
<evidence type="ECO:0000256" key="2">
    <source>
        <dbReference type="ARBA" id="ARBA00007353"/>
    </source>
</evidence>
<keyword evidence="4" id="KW-0479">Metal-binding</keyword>
<dbReference type="PANTHER" id="PTHR30616">
    <property type="entry name" value="UNCHARACTERIZED PROTEIN YFIH"/>
    <property type="match status" value="1"/>
</dbReference>